<protein>
    <submittedName>
        <fullName evidence="1">Uncharacterized protein</fullName>
    </submittedName>
</protein>
<organism evidence="1 2">
    <name type="scientific">Daphnia sinensis</name>
    <dbReference type="NCBI Taxonomy" id="1820382"/>
    <lineage>
        <taxon>Eukaryota</taxon>
        <taxon>Metazoa</taxon>
        <taxon>Ecdysozoa</taxon>
        <taxon>Arthropoda</taxon>
        <taxon>Crustacea</taxon>
        <taxon>Branchiopoda</taxon>
        <taxon>Diplostraca</taxon>
        <taxon>Cladocera</taxon>
        <taxon>Anomopoda</taxon>
        <taxon>Daphniidae</taxon>
        <taxon>Daphnia</taxon>
        <taxon>Daphnia similis group</taxon>
    </lineage>
</organism>
<sequence>MRDACIKKKKIPWNNSWRIGPNIDNTDHPSTAMTHWRSLFSPENVNIISKENDQK</sequence>
<name>A0AAD5PYD1_9CRUS</name>
<gene>
    <name evidence="1" type="ORF">GHT06_011925</name>
</gene>
<accession>A0AAD5PYD1</accession>
<proteinExistence type="predicted"/>
<comment type="caution">
    <text evidence="1">The sequence shown here is derived from an EMBL/GenBank/DDBJ whole genome shotgun (WGS) entry which is preliminary data.</text>
</comment>
<keyword evidence="2" id="KW-1185">Reference proteome</keyword>
<dbReference type="AlphaFoldDB" id="A0AAD5PYD1"/>
<dbReference type="Proteomes" id="UP000820818">
    <property type="component" value="Linkage Group LG3"/>
</dbReference>
<dbReference type="EMBL" id="WJBH02000003">
    <property type="protein sequence ID" value="KAI9560969.1"/>
    <property type="molecule type" value="Genomic_DNA"/>
</dbReference>
<evidence type="ECO:0000313" key="2">
    <source>
        <dbReference type="Proteomes" id="UP000820818"/>
    </source>
</evidence>
<evidence type="ECO:0000313" key="1">
    <source>
        <dbReference type="EMBL" id="KAI9560969.1"/>
    </source>
</evidence>
<reference evidence="1 2" key="1">
    <citation type="submission" date="2022-05" db="EMBL/GenBank/DDBJ databases">
        <title>A multi-omics perspective on studying reproductive biology in Daphnia sinensis.</title>
        <authorList>
            <person name="Jia J."/>
        </authorList>
    </citation>
    <scope>NUCLEOTIDE SEQUENCE [LARGE SCALE GENOMIC DNA]</scope>
    <source>
        <strain evidence="1 2">WSL</strain>
    </source>
</reference>